<feature type="compositionally biased region" description="Acidic residues" evidence="4">
    <location>
        <begin position="410"/>
        <end position="421"/>
    </location>
</feature>
<dbReference type="InterPro" id="IPR050641">
    <property type="entry name" value="RIFMO-like"/>
</dbReference>
<name>A0ABU2KXM8_9ACTN</name>
<protein>
    <submittedName>
        <fullName evidence="6">FAD-dependent monooxygenase</fullName>
    </submittedName>
</protein>
<dbReference type="PRINTS" id="PR00420">
    <property type="entry name" value="RNGMNOXGNASE"/>
</dbReference>
<dbReference type="Pfam" id="PF21274">
    <property type="entry name" value="Rng_hyd_C"/>
    <property type="match status" value="1"/>
</dbReference>
<dbReference type="InterPro" id="IPR002938">
    <property type="entry name" value="FAD-bd"/>
</dbReference>
<accession>A0ABU2KXM8</accession>
<keyword evidence="6" id="KW-0560">Oxidoreductase</keyword>
<keyword evidence="7" id="KW-1185">Reference proteome</keyword>
<keyword evidence="6" id="KW-0503">Monooxygenase</keyword>
<reference evidence="7" key="1">
    <citation type="submission" date="2023-07" db="EMBL/GenBank/DDBJ databases">
        <title>30 novel species of actinomycetes from the DSMZ collection.</title>
        <authorList>
            <person name="Nouioui I."/>
        </authorList>
    </citation>
    <scope>NUCLEOTIDE SEQUENCE [LARGE SCALE GENOMIC DNA]</scope>
    <source>
        <strain evidence="7">DSM 45055</strain>
    </source>
</reference>
<dbReference type="InterPro" id="IPR036188">
    <property type="entry name" value="FAD/NAD-bd_sf"/>
</dbReference>
<proteinExistence type="predicted"/>
<dbReference type="Gene3D" id="3.50.50.60">
    <property type="entry name" value="FAD/NAD(P)-binding domain"/>
    <property type="match status" value="1"/>
</dbReference>
<dbReference type="Proteomes" id="UP001183226">
    <property type="component" value="Unassembled WGS sequence"/>
</dbReference>
<evidence type="ECO:0000256" key="4">
    <source>
        <dbReference type="SAM" id="MobiDB-lite"/>
    </source>
</evidence>
<organism evidence="6 7">
    <name type="scientific">Streptomonospora wellingtoniae</name>
    <dbReference type="NCBI Taxonomy" id="3075544"/>
    <lineage>
        <taxon>Bacteria</taxon>
        <taxon>Bacillati</taxon>
        <taxon>Actinomycetota</taxon>
        <taxon>Actinomycetes</taxon>
        <taxon>Streptosporangiales</taxon>
        <taxon>Nocardiopsidaceae</taxon>
        <taxon>Streptomonospora</taxon>
    </lineage>
</organism>
<dbReference type="PANTHER" id="PTHR43004">
    <property type="entry name" value="TRK SYSTEM POTASSIUM UPTAKE PROTEIN"/>
    <property type="match status" value="1"/>
</dbReference>
<dbReference type="Gene3D" id="3.30.9.10">
    <property type="entry name" value="D-Amino Acid Oxidase, subunit A, domain 2"/>
    <property type="match status" value="1"/>
</dbReference>
<evidence type="ECO:0000256" key="2">
    <source>
        <dbReference type="ARBA" id="ARBA00022630"/>
    </source>
</evidence>
<dbReference type="EMBL" id="JAVREK010000020">
    <property type="protein sequence ID" value="MDT0303937.1"/>
    <property type="molecule type" value="Genomic_DNA"/>
</dbReference>
<gene>
    <name evidence="6" type="ORF">RM446_17605</name>
</gene>
<dbReference type="Gene3D" id="3.40.30.120">
    <property type="match status" value="1"/>
</dbReference>
<comment type="cofactor">
    <cofactor evidence="1">
        <name>FAD</name>
        <dbReference type="ChEBI" id="CHEBI:57692"/>
    </cofactor>
</comment>
<evidence type="ECO:0000313" key="6">
    <source>
        <dbReference type="EMBL" id="MDT0303937.1"/>
    </source>
</evidence>
<dbReference type="PANTHER" id="PTHR43004:SF19">
    <property type="entry name" value="BINDING MONOOXYGENASE, PUTATIVE (JCVI)-RELATED"/>
    <property type="match status" value="1"/>
</dbReference>
<feature type="region of interest" description="Disordered" evidence="4">
    <location>
        <begin position="407"/>
        <end position="432"/>
    </location>
</feature>
<comment type="caution">
    <text evidence="6">The sequence shown here is derived from an EMBL/GenBank/DDBJ whole genome shotgun (WGS) entry which is preliminary data.</text>
</comment>
<dbReference type="GO" id="GO:0004497">
    <property type="term" value="F:monooxygenase activity"/>
    <property type="evidence" value="ECO:0007669"/>
    <property type="project" value="UniProtKB-KW"/>
</dbReference>
<dbReference type="SUPFAM" id="SSF51905">
    <property type="entry name" value="FAD/NAD(P)-binding domain"/>
    <property type="match status" value="1"/>
</dbReference>
<evidence type="ECO:0000313" key="7">
    <source>
        <dbReference type="Proteomes" id="UP001183226"/>
    </source>
</evidence>
<feature type="domain" description="FAD-binding" evidence="5">
    <location>
        <begin position="10"/>
        <end position="365"/>
    </location>
</feature>
<dbReference type="RefSeq" id="WP_311546431.1">
    <property type="nucleotide sequence ID" value="NZ_JAVREK010000020.1"/>
</dbReference>
<evidence type="ECO:0000259" key="5">
    <source>
        <dbReference type="Pfam" id="PF01494"/>
    </source>
</evidence>
<keyword evidence="3" id="KW-0274">FAD</keyword>
<evidence type="ECO:0000256" key="3">
    <source>
        <dbReference type="ARBA" id="ARBA00022827"/>
    </source>
</evidence>
<dbReference type="Pfam" id="PF01494">
    <property type="entry name" value="FAD_binding_3"/>
    <property type="match status" value="1"/>
</dbReference>
<sequence length="562" mass="60196">MMEEPVMRSIPVLIVGGGVSGLSAAAFLGHQGVASLLVERHHDHPTHPRMSGAGPRSMELFRGIGLEPRIRSLDEGAASVIMRAATLSGREIERYSMGGAEEVEGISPTEQIWFDQDQLEPVLRETAAGTGADIRFGTELAEFEQHADGVRAVIRDRASGAEETVHASYLLACDGIHSPVRERLGIGRSGPGILAHQAGILFRADLSAAVRDRNFLLCLLDDIAGGRGDDHLHVLLRRNRSRWTLSVPYYPDKGESPEDFTRERCTELIHAAVGRQDIDVQVLDVDTWPMQVRMADSFASGRVFVVGDAAHCLPPTGGFGGNSCIHDAHNLAWKLAEVLSGRAGPGLLDSYEAERRPVAQVLLEESAARAGLFLAGDAEGGSGQPPDRPPKANIMLGYRYRSGAVAAEPATDDGEPVEDALDPSGRPGTRAPHLVVEDNGERVSTLDLFDRGFVLLAGAEGAAWQRAATAAAERTRVALTCRRLTPSGHPFADLVDVDGRWSATYRVGPVGAALVRPDGFIAWRSTEAVGDPEEELVSVLKRLLDLPPAVAADGAQHEEAVL</sequence>
<evidence type="ECO:0000256" key="1">
    <source>
        <dbReference type="ARBA" id="ARBA00001974"/>
    </source>
</evidence>
<keyword evidence="2" id="KW-0285">Flavoprotein</keyword>